<dbReference type="EC" id="3.1.1.29" evidence="1"/>
<dbReference type="AlphaFoldDB" id="A0A061I3L8"/>
<evidence type="ECO:0000256" key="6">
    <source>
        <dbReference type="ARBA" id="ARBA00067311"/>
    </source>
</evidence>
<organism evidence="7 8">
    <name type="scientific">Cricetulus griseus</name>
    <name type="common">Chinese hamster</name>
    <name type="synonym">Cricetulus barabensis griseus</name>
    <dbReference type="NCBI Taxonomy" id="10029"/>
    <lineage>
        <taxon>Eukaryota</taxon>
        <taxon>Metazoa</taxon>
        <taxon>Chordata</taxon>
        <taxon>Craniata</taxon>
        <taxon>Vertebrata</taxon>
        <taxon>Euteleostomi</taxon>
        <taxon>Mammalia</taxon>
        <taxon>Eutheria</taxon>
        <taxon>Euarchontoglires</taxon>
        <taxon>Glires</taxon>
        <taxon>Rodentia</taxon>
        <taxon>Myomorpha</taxon>
        <taxon>Muroidea</taxon>
        <taxon>Cricetidae</taxon>
        <taxon>Cricetinae</taxon>
        <taxon>Cricetulus</taxon>
    </lineage>
</organism>
<dbReference type="GO" id="GO:0004045">
    <property type="term" value="F:peptidyl-tRNA hydrolase activity"/>
    <property type="evidence" value="ECO:0007669"/>
    <property type="project" value="UniProtKB-EC"/>
</dbReference>
<dbReference type="PANTHER" id="PTHR12649:SF11">
    <property type="entry name" value="PEPTIDYL-TRNA HYDROLASE 2, MITOCHONDRIAL"/>
    <property type="match status" value="1"/>
</dbReference>
<evidence type="ECO:0000256" key="1">
    <source>
        <dbReference type="ARBA" id="ARBA00013260"/>
    </source>
</evidence>
<comment type="function">
    <text evidence="5">Peptidyl-tRNA hydrolase which releases tRNAs from the ribosome during protein synthesis. Promotes caspase-independent apoptosis by regulating the function of two transcriptional regulators, AES and TLE1.</text>
</comment>
<dbReference type="InterPro" id="IPR002833">
    <property type="entry name" value="PTH2"/>
</dbReference>
<reference evidence="8" key="1">
    <citation type="journal article" date="2013" name="Nat. Biotechnol.">
        <title>Chinese hamster genome sequenced from sorted chromosomes.</title>
        <authorList>
            <person name="Brinkrolf K."/>
            <person name="Rupp O."/>
            <person name="Laux H."/>
            <person name="Kollin F."/>
            <person name="Ernst W."/>
            <person name="Linke B."/>
            <person name="Kofler R."/>
            <person name="Romand S."/>
            <person name="Hesse F."/>
            <person name="Budach W.E."/>
            <person name="Galosy S."/>
            <person name="Muller D."/>
            <person name="Noll T."/>
            <person name="Wienberg J."/>
            <person name="Jostock T."/>
            <person name="Leonard M."/>
            <person name="Grillari J."/>
            <person name="Tauch A."/>
            <person name="Goesmann A."/>
            <person name="Helk B."/>
            <person name="Mott J.E."/>
            <person name="Puhler A."/>
            <person name="Borth N."/>
        </authorList>
    </citation>
    <scope>NUCLEOTIDE SEQUENCE [LARGE SCALE GENOMIC DNA]</scope>
    <source>
        <strain evidence="8">17A/GY</strain>
    </source>
</reference>
<name>A0A061I3L8_CRIGR</name>
<proteinExistence type="inferred from homology"/>
<evidence type="ECO:0000256" key="4">
    <source>
        <dbReference type="ARBA" id="ARBA00048707"/>
    </source>
</evidence>
<dbReference type="GO" id="GO:2000210">
    <property type="term" value="P:positive regulation of anoikis"/>
    <property type="evidence" value="ECO:0007669"/>
    <property type="project" value="TreeGrafter"/>
</dbReference>
<protein>
    <recommendedName>
        <fullName evidence="6">Peptidyl-tRNA hydrolase 2, mitochondrial</fullName>
        <ecNumber evidence="1">3.1.1.29</ecNumber>
    </recommendedName>
</protein>
<sequence>MFHLPFGNPRGSSRDFSSAFSVRALWDLRRLNCADSSKWPKRCLVLSKFLVMEYLAHPGTLSLAAGVACGMCLGWGLRGHLGMLPQNSTREKSKDTEMGTEASILGESGEYKMILVVRTDLKMGKGKVAAQCSHAAVSAYKQIQRRNPQVLKEWEYCGQPKVVVKAPDEDTLIELLTHAKTLGLTVSLIQDAGRTQIEPGSRTVLGIGPGPVELIDEVTGHLKLY</sequence>
<dbReference type="CDD" id="cd02430">
    <property type="entry name" value="PTH2"/>
    <property type="match status" value="1"/>
</dbReference>
<comment type="catalytic activity">
    <reaction evidence="4">
        <text>an N-acyl-L-alpha-aminoacyl-tRNA + H2O = an N-acyl-L-amino acid + a tRNA + H(+)</text>
        <dbReference type="Rhea" id="RHEA:54448"/>
        <dbReference type="Rhea" id="RHEA-COMP:10123"/>
        <dbReference type="Rhea" id="RHEA-COMP:13883"/>
        <dbReference type="ChEBI" id="CHEBI:15377"/>
        <dbReference type="ChEBI" id="CHEBI:15378"/>
        <dbReference type="ChEBI" id="CHEBI:59874"/>
        <dbReference type="ChEBI" id="CHEBI:78442"/>
        <dbReference type="ChEBI" id="CHEBI:138191"/>
        <dbReference type="EC" id="3.1.1.29"/>
    </reaction>
</comment>
<dbReference type="Gene3D" id="3.40.1490.10">
    <property type="entry name" value="Bit1"/>
    <property type="match status" value="1"/>
</dbReference>
<dbReference type="NCBIfam" id="NF003314">
    <property type="entry name" value="PRK04322.1"/>
    <property type="match status" value="1"/>
</dbReference>
<dbReference type="FunFam" id="3.40.1490.10:FF:000001">
    <property type="entry name" value="Peptidyl-tRNA hydrolase 2"/>
    <property type="match status" value="1"/>
</dbReference>
<evidence type="ECO:0000256" key="2">
    <source>
        <dbReference type="ARBA" id="ARBA00022801"/>
    </source>
</evidence>
<dbReference type="InterPro" id="IPR023476">
    <property type="entry name" value="Pep_tRNA_hydro_II_dom_sf"/>
</dbReference>
<evidence type="ECO:0000313" key="8">
    <source>
        <dbReference type="Proteomes" id="UP000030759"/>
    </source>
</evidence>
<dbReference type="NCBIfam" id="TIGR00283">
    <property type="entry name" value="arch_pth2"/>
    <property type="match status" value="1"/>
</dbReference>
<dbReference type="Proteomes" id="UP000030759">
    <property type="component" value="Unassembled WGS sequence"/>
</dbReference>
<comment type="similarity">
    <text evidence="3">Belongs to the PTH2 family.</text>
</comment>
<dbReference type="GO" id="GO:0005829">
    <property type="term" value="C:cytosol"/>
    <property type="evidence" value="ECO:0007669"/>
    <property type="project" value="TreeGrafter"/>
</dbReference>
<dbReference type="GO" id="GO:2000811">
    <property type="term" value="P:negative regulation of anoikis"/>
    <property type="evidence" value="ECO:0007669"/>
    <property type="project" value="TreeGrafter"/>
</dbReference>
<dbReference type="PANTHER" id="PTHR12649">
    <property type="entry name" value="PEPTIDYL-TRNA HYDROLASE 2"/>
    <property type="match status" value="1"/>
</dbReference>
<evidence type="ECO:0000256" key="3">
    <source>
        <dbReference type="ARBA" id="ARBA00038050"/>
    </source>
</evidence>
<evidence type="ECO:0000313" key="7">
    <source>
        <dbReference type="EMBL" id="ERE68071.1"/>
    </source>
</evidence>
<dbReference type="EMBL" id="KE682057">
    <property type="protein sequence ID" value="ERE68071.1"/>
    <property type="molecule type" value="Genomic_DNA"/>
</dbReference>
<evidence type="ECO:0000256" key="5">
    <source>
        <dbReference type="ARBA" id="ARBA00059027"/>
    </source>
</evidence>
<gene>
    <name evidence="7" type="ORF">H671_7g18205</name>
</gene>
<accession>A0A061I3L8</accession>
<dbReference type="SUPFAM" id="SSF102462">
    <property type="entry name" value="Peptidyl-tRNA hydrolase II"/>
    <property type="match status" value="1"/>
</dbReference>
<dbReference type="Pfam" id="PF01981">
    <property type="entry name" value="PTH2"/>
    <property type="match status" value="1"/>
</dbReference>
<keyword evidence="2 7" id="KW-0378">Hydrolase</keyword>